<reference evidence="2" key="1">
    <citation type="journal article" date="2019" name="Microbiol. Resour. Announc.">
        <title>Complete Genome Sequence of Halomonas olivaria, a Moderately Halophilic Bacterium Isolated from Olive Processing Effluents, Obtained by Nanopore Sequencing.</title>
        <authorList>
            <person name="Nagata S."/>
            <person name="Ii K.M."/>
            <person name="Tsukimi T."/>
            <person name="Miura M.C."/>
            <person name="Galipon J."/>
            <person name="Arakawa K."/>
        </authorList>
    </citation>
    <scope>NUCLEOTIDE SEQUENCE [LARGE SCALE GENOMIC DNA]</scope>
    <source>
        <strain evidence="2">TYRC17</strain>
    </source>
</reference>
<dbReference type="Proteomes" id="UP000289555">
    <property type="component" value="Chromosome"/>
</dbReference>
<evidence type="ECO:0000313" key="1">
    <source>
        <dbReference type="EMBL" id="BBI52798.1"/>
    </source>
</evidence>
<name>A0ABM7GLX6_9GAMM</name>
<gene>
    <name evidence="1" type="ORF">HORIV_52190</name>
</gene>
<dbReference type="EMBL" id="AP019416">
    <property type="protein sequence ID" value="BBI52798.1"/>
    <property type="molecule type" value="Genomic_DNA"/>
</dbReference>
<evidence type="ECO:0000313" key="2">
    <source>
        <dbReference type="Proteomes" id="UP000289555"/>
    </source>
</evidence>
<keyword evidence="2" id="KW-1185">Reference proteome</keyword>
<accession>A0ABM7GLX6</accession>
<sequence>MPCADRGAETAERRSELEWALNTVRDGGHKAEGAIRAGEVDEALQAYEKSMPSTCW</sequence>
<protein>
    <submittedName>
        <fullName evidence="1">Uncharacterized protein</fullName>
    </submittedName>
</protein>
<proteinExistence type="predicted"/>
<organism evidence="1 2">
    <name type="scientific">Vreelandella olivaria</name>
    <dbReference type="NCBI Taxonomy" id="390919"/>
    <lineage>
        <taxon>Bacteria</taxon>
        <taxon>Pseudomonadati</taxon>
        <taxon>Pseudomonadota</taxon>
        <taxon>Gammaproteobacteria</taxon>
        <taxon>Oceanospirillales</taxon>
        <taxon>Halomonadaceae</taxon>
        <taxon>Vreelandella</taxon>
    </lineage>
</organism>